<evidence type="ECO:0000313" key="2">
    <source>
        <dbReference type="Proteomes" id="UP000270094"/>
    </source>
</evidence>
<evidence type="ECO:0000313" key="1">
    <source>
        <dbReference type="EMBL" id="VDM73972.1"/>
    </source>
</evidence>
<dbReference type="Proteomes" id="UP000270094">
    <property type="component" value="Unassembled WGS sequence"/>
</dbReference>
<sequence length="36" mass="4055">MEDYCNHLLQYGNVAKSLPKVGYVKSMDVYMVLSTG</sequence>
<dbReference type="Gene3D" id="6.10.250.2810">
    <property type="match status" value="1"/>
</dbReference>
<accession>A0A3P7L3E0</accession>
<dbReference type="EMBL" id="UYYB01033386">
    <property type="protein sequence ID" value="VDM73972.1"/>
    <property type="molecule type" value="Genomic_DNA"/>
</dbReference>
<reference evidence="1 2" key="1">
    <citation type="submission" date="2018-11" db="EMBL/GenBank/DDBJ databases">
        <authorList>
            <consortium name="Pathogen Informatics"/>
        </authorList>
    </citation>
    <scope>NUCLEOTIDE SEQUENCE [LARGE SCALE GENOMIC DNA]</scope>
</reference>
<organism evidence="1 2">
    <name type="scientific">Strongylus vulgaris</name>
    <name type="common">Blood worm</name>
    <dbReference type="NCBI Taxonomy" id="40348"/>
    <lineage>
        <taxon>Eukaryota</taxon>
        <taxon>Metazoa</taxon>
        <taxon>Ecdysozoa</taxon>
        <taxon>Nematoda</taxon>
        <taxon>Chromadorea</taxon>
        <taxon>Rhabditida</taxon>
        <taxon>Rhabditina</taxon>
        <taxon>Rhabditomorpha</taxon>
        <taxon>Strongyloidea</taxon>
        <taxon>Strongylidae</taxon>
        <taxon>Strongylus</taxon>
    </lineage>
</organism>
<dbReference type="AlphaFoldDB" id="A0A3P7L3E0"/>
<name>A0A3P7L3E0_STRVU</name>
<gene>
    <name evidence="1" type="ORF">SVUK_LOCUS8970</name>
</gene>
<protein>
    <submittedName>
        <fullName evidence="1">Uncharacterized protein</fullName>
    </submittedName>
</protein>
<proteinExistence type="predicted"/>
<keyword evidence="2" id="KW-1185">Reference proteome</keyword>